<protein>
    <submittedName>
        <fullName evidence="9">Serine/threonine protein kinase</fullName>
    </submittedName>
</protein>
<evidence type="ECO:0000256" key="2">
    <source>
        <dbReference type="ARBA" id="ARBA00022679"/>
    </source>
</evidence>
<accession>A0A5B8MBV3</accession>
<dbReference type="EMBL" id="CP031034">
    <property type="protein sequence ID" value="QDZ17877.1"/>
    <property type="molecule type" value="Genomic_DNA"/>
</dbReference>
<dbReference type="GO" id="GO:0005524">
    <property type="term" value="F:ATP binding"/>
    <property type="evidence" value="ECO:0007669"/>
    <property type="project" value="UniProtKB-UniRule"/>
</dbReference>
<feature type="compositionally biased region" description="Acidic residues" evidence="7">
    <location>
        <begin position="499"/>
        <end position="510"/>
    </location>
</feature>
<dbReference type="InterPro" id="IPR000719">
    <property type="entry name" value="Prot_kinase_dom"/>
</dbReference>
<organism evidence="9 10">
    <name type="scientific">Chloropicon primus</name>
    <dbReference type="NCBI Taxonomy" id="1764295"/>
    <lineage>
        <taxon>Eukaryota</taxon>
        <taxon>Viridiplantae</taxon>
        <taxon>Chlorophyta</taxon>
        <taxon>Chloropicophyceae</taxon>
        <taxon>Chloropicales</taxon>
        <taxon>Chloropicaceae</taxon>
        <taxon>Chloropicon</taxon>
    </lineage>
</organism>
<keyword evidence="3 6" id="KW-0547">Nucleotide-binding</keyword>
<feature type="region of interest" description="Disordered" evidence="7">
    <location>
        <begin position="484"/>
        <end position="567"/>
    </location>
</feature>
<dbReference type="PROSITE" id="PS00108">
    <property type="entry name" value="PROTEIN_KINASE_ST"/>
    <property type="match status" value="1"/>
</dbReference>
<sequence length="567" mass="62089">MEEGDDGPPTSTSAFLPYRPPTAPDPSDLSGEWNGGRRGGRRFAPHRLILRCTAGLRALQERRLESRTPDSRSNYSTGDGSIDAKQLLPLLASRYRVKGVVGEGTSAKILLAEDVYSKSGNRKVAIKVFRKSYYAAGLYEASVLRYLNYLDPEDCCSCVRVYDCFTFAGHACVVMEKLQGTLIDLMVKLSGMRKRKRAGVVRKVAAQVLALLALMHSRGLVHSDLKPENILVESYFDAEEAEEAAVKVKVVDFGNCFPVPDGKDKGGCSGTIQTLPYRAPEVFQGREARSSVDMWSLGCILAEVSLLSPLFPGDSEEAVYRKIENLLSLRPGRQAGAAGMMPEHHIAKRSTAFFQLYDNLAKTDVQLADFVDRLLKMDPETRLGAKFAFGHSFLQPLFSFRTTFDSGLGRPGARSPREPATVLPSGAAPTEGCDAPGGRGHQPPFPDRAEDHNASGDAFSCKKSANLLAKASEDDTGIKVFDLLRGGEGDGNLASPVDDWSDEDEDEDLEFANRGNRNRNREQVLDSPRAKRQRRGVEGGDAPPQAASRRARGRRTRTGSGKEWWKA</sequence>
<keyword evidence="5 6" id="KW-0067">ATP-binding</keyword>
<dbReference type="SUPFAM" id="SSF56112">
    <property type="entry name" value="Protein kinase-like (PK-like)"/>
    <property type="match status" value="1"/>
</dbReference>
<proteinExistence type="predicted"/>
<gene>
    <name evidence="9" type="ORF">A3770_01p03950</name>
</gene>
<dbReference type="OrthoDB" id="515083at2759"/>
<dbReference type="PANTHER" id="PTHR24058">
    <property type="entry name" value="DUAL SPECIFICITY PROTEIN KINASE"/>
    <property type="match status" value="1"/>
</dbReference>
<dbReference type="InterPro" id="IPR050494">
    <property type="entry name" value="Ser_Thr_dual-spec_kinase"/>
</dbReference>
<dbReference type="AlphaFoldDB" id="A0A5B8MBV3"/>
<evidence type="ECO:0000256" key="3">
    <source>
        <dbReference type="ARBA" id="ARBA00022741"/>
    </source>
</evidence>
<dbReference type="InterPro" id="IPR008271">
    <property type="entry name" value="Ser/Thr_kinase_AS"/>
</dbReference>
<feature type="region of interest" description="Disordered" evidence="7">
    <location>
        <begin position="408"/>
        <end position="457"/>
    </location>
</feature>
<keyword evidence="2" id="KW-0808">Transferase</keyword>
<evidence type="ECO:0000313" key="9">
    <source>
        <dbReference type="EMBL" id="QDZ17877.1"/>
    </source>
</evidence>
<feature type="binding site" evidence="6">
    <location>
        <position position="127"/>
    </location>
    <ligand>
        <name>ATP</name>
        <dbReference type="ChEBI" id="CHEBI:30616"/>
    </ligand>
</feature>
<keyword evidence="1 9" id="KW-0723">Serine/threonine-protein kinase</keyword>
<evidence type="ECO:0000256" key="5">
    <source>
        <dbReference type="ARBA" id="ARBA00022840"/>
    </source>
</evidence>
<dbReference type="Pfam" id="PF00069">
    <property type="entry name" value="Pkinase"/>
    <property type="match status" value="1"/>
</dbReference>
<keyword evidence="10" id="KW-1185">Reference proteome</keyword>
<dbReference type="Gene3D" id="1.10.510.10">
    <property type="entry name" value="Transferase(Phosphotransferase) domain 1"/>
    <property type="match status" value="1"/>
</dbReference>
<evidence type="ECO:0000256" key="1">
    <source>
        <dbReference type="ARBA" id="ARBA00022527"/>
    </source>
</evidence>
<evidence type="ECO:0000256" key="4">
    <source>
        <dbReference type="ARBA" id="ARBA00022777"/>
    </source>
</evidence>
<dbReference type="GO" id="GO:0004674">
    <property type="term" value="F:protein serine/threonine kinase activity"/>
    <property type="evidence" value="ECO:0007669"/>
    <property type="project" value="UniProtKB-KW"/>
</dbReference>
<dbReference type="Gene3D" id="3.30.200.20">
    <property type="entry name" value="Phosphorylase Kinase, domain 1"/>
    <property type="match status" value="1"/>
</dbReference>
<dbReference type="STRING" id="1764295.A0A5B8MBV3"/>
<dbReference type="InterPro" id="IPR011009">
    <property type="entry name" value="Kinase-like_dom_sf"/>
</dbReference>
<evidence type="ECO:0000313" key="10">
    <source>
        <dbReference type="Proteomes" id="UP000316726"/>
    </source>
</evidence>
<reference evidence="9 10" key="1">
    <citation type="submission" date="2018-07" db="EMBL/GenBank/DDBJ databases">
        <title>The complete nuclear genome of the prasinophyte Chloropicon primus (CCMP1205).</title>
        <authorList>
            <person name="Pombert J.-F."/>
            <person name="Otis C."/>
            <person name="Turmel M."/>
            <person name="Lemieux C."/>
        </authorList>
    </citation>
    <scope>NUCLEOTIDE SEQUENCE [LARGE SCALE GENOMIC DNA]</scope>
    <source>
        <strain evidence="9 10">CCMP1205</strain>
    </source>
</reference>
<dbReference type="PROSITE" id="PS50011">
    <property type="entry name" value="PROTEIN_KINASE_DOM"/>
    <property type="match status" value="1"/>
</dbReference>
<dbReference type="Proteomes" id="UP000316726">
    <property type="component" value="Chromosome 1"/>
</dbReference>
<name>A0A5B8MBV3_9CHLO</name>
<keyword evidence="4 9" id="KW-0418">Kinase</keyword>
<feature type="region of interest" description="Disordered" evidence="7">
    <location>
        <begin position="1"/>
        <end position="37"/>
    </location>
</feature>
<dbReference type="PROSITE" id="PS00107">
    <property type="entry name" value="PROTEIN_KINASE_ATP"/>
    <property type="match status" value="1"/>
</dbReference>
<evidence type="ECO:0000256" key="7">
    <source>
        <dbReference type="SAM" id="MobiDB-lite"/>
    </source>
</evidence>
<dbReference type="PANTHER" id="PTHR24058:SF130">
    <property type="entry name" value="SERINE_THREONINE PROTEIN KINASES-RELATED"/>
    <property type="match status" value="1"/>
</dbReference>
<evidence type="ECO:0000256" key="6">
    <source>
        <dbReference type="PROSITE-ProRule" id="PRU10141"/>
    </source>
</evidence>
<dbReference type="SMART" id="SM00220">
    <property type="entry name" value="S_TKc"/>
    <property type="match status" value="1"/>
</dbReference>
<dbReference type="InterPro" id="IPR017441">
    <property type="entry name" value="Protein_kinase_ATP_BS"/>
</dbReference>
<feature type="domain" description="Protein kinase" evidence="8">
    <location>
        <begin position="95"/>
        <end position="394"/>
    </location>
</feature>
<evidence type="ECO:0000259" key="8">
    <source>
        <dbReference type="PROSITE" id="PS50011"/>
    </source>
</evidence>